<dbReference type="AlphaFoldDB" id="A0AA97CVS5"/>
<accession>A0AA97CVS5</accession>
<dbReference type="RefSeq" id="WP_420041239.1">
    <property type="nucleotide sequence ID" value="NZ_CP128986.1"/>
</dbReference>
<sequence>MKYNQTSTADGAERFLDKTPSGQPVGWELSGGVGRESLLQAVPAPPLDRTIPARLRTEYDAAPIMSDRELVPLANDAHRRRAERAHQASQAAYAATHEGRTVFTDLRPAYDAVIAEGLTDEDFDDAQHLQRLKVAERKVAAAESATKREAARQAARCRVPECGALDVPTRRPVVQLTAPNGPLDNGRSVVLDGLGVVCAECESVIVAEYLATLAAVTLSRRTTRAAAARTFVAKTRPVKR</sequence>
<evidence type="ECO:0000313" key="2">
    <source>
        <dbReference type="EMBL" id="WOC11971.1"/>
    </source>
</evidence>
<proteinExistence type="predicted"/>
<organism evidence="2">
    <name type="scientific">Gordonia sp. MP11Mi</name>
    <dbReference type="NCBI Taxonomy" id="3022769"/>
    <lineage>
        <taxon>Bacteria</taxon>
        <taxon>Bacillati</taxon>
        <taxon>Actinomycetota</taxon>
        <taxon>Actinomycetes</taxon>
        <taxon>Mycobacteriales</taxon>
        <taxon>Gordoniaceae</taxon>
        <taxon>Gordonia</taxon>
    </lineage>
</organism>
<gene>
    <name evidence="2" type="ORF">MP11Mi_10520</name>
</gene>
<protein>
    <submittedName>
        <fullName evidence="2">Uncharacterized protein</fullName>
    </submittedName>
</protein>
<reference evidence="2" key="1">
    <citation type="submission" date="2023-06" db="EMBL/GenBank/DDBJ databases">
        <title>Gordonia sp. nov. and Pseudochrobactrum sp. nov., two species isolated from the burying beetle Nicrophorus vespilloides.</title>
        <authorList>
            <person name="Poehlein A."/>
            <person name="Guzman J."/>
            <person name="Daniel R."/>
            <person name="Vilcinskas A."/>
        </authorList>
    </citation>
    <scope>NUCLEOTIDE SEQUENCE</scope>
    <source>
        <strain evidence="2">MP11Mi</strain>
    </source>
</reference>
<feature type="region of interest" description="Disordered" evidence="1">
    <location>
        <begin position="1"/>
        <end position="23"/>
    </location>
</feature>
<name>A0AA97CVS5_9ACTN</name>
<evidence type="ECO:0000256" key="1">
    <source>
        <dbReference type="SAM" id="MobiDB-lite"/>
    </source>
</evidence>
<dbReference type="EMBL" id="CP128986">
    <property type="protein sequence ID" value="WOC11971.1"/>
    <property type="molecule type" value="Genomic_DNA"/>
</dbReference>